<dbReference type="EMBL" id="BNCO01000004">
    <property type="protein sequence ID" value="GIL47478.1"/>
    <property type="molecule type" value="Genomic_DNA"/>
</dbReference>
<organism evidence="1 2">
    <name type="scientific">Volvox africanus</name>
    <dbReference type="NCBI Taxonomy" id="51714"/>
    <lineage>
        <taxon>Eukaryota</taxon>
        <taxon>Viridiplantae</taxon>
        <taxon>Chlorophyta</taxon>
        <taxon>core chlorophytes</taxon>
        <taxon>Chlorophyceae</taxon>
        <taxon>CS clade</taxon>
        <taxon>Chlamydomonadales</taxon>
        <taxon>Volvocaceae</taxon>
        <taxon>Volvox</taxon>
    </lineage>
</organism>
<protein>
    <submittedName>
        <fullName evidence="1">Uncharacterized protein</fullName>
    </submittedName>
</protein>
<reference evidence="1" key="1">
    <citation type="journal article" date="2021" name="Proc. Natl. Acad. Sci. U.S.A.">
        <title>Three genomes in the algal genus Volvox reveal the fate of a haploid sex-determining region after a transition to homothallism.</title>
        <authorList>
            <person name="Yamamoto K."/>
            <person name="Hamaji T."/>
            <person name="Kawai-Toyooka H."/>
            <person name="Matsuzaki R."/>
            <person name="Takahashi F."/>
            <person name="Nishimura Y."/>
            <person name="Kawachi M."/>
            <person name="Noguchi H."/>
            <person name="Minakuchi Y."/>
            <person name="Umen J.G."/>
            <person name="Toyoda A."/>
            <person name="Nozaki H."/>
        </authorList>
    </citation>
    <scope>NUCLEOTIDE SEQUENCE</scope>
    <source>
        <strain evidence="1">NIES-3780</strain>
    </source>
</reference>
<dbReference type="Proteomes" id="UP000747399">
    <property type="component" value="Unassembled WGS sequence"/>
</dbReference>
<keyword evidence="2" id="KW-1185">Reference proteome</keyword>
<evidence type="ECO:0000313" key="2">
    <source>
        <dbReference type="Proteomes" id="UP000747399"/>
    </source>
</evidence>
<sequence>MAWRLCALDGAMRALVPLVRPASCANWMSFITSGDCMTGTWDLTAGKPLGCAVDEPVGPLGLAWHYRNDGMPVCRHVGLARSGLTYGTCGGNVGVVMRAARTDFWLAVATAWCHISDASGWHSQPAVSVVLRDATEFILCQSTCSFTTGVQPQVR</sequence>
<gene>
    <name evidence="1" type="ORF">Vafri_4297</name>
</gene>
<evidence type="ECO:0000313" key="1">
    <source>
        <dbReference type="EMBL" id="GIL47478.1"/>
    </source>
</evidence>
<name>A0A8J4EVN9_9CHLO</name>
<comment type="caution">
    <text evidence="1">The sequence shown here is derived from an EMBL/GenBank/DDBJ whole genome shotgun (WGS) entry which is preliminary data.</text>
</comment>
<dbReference type="AlphaFoldDB" id="A0A8J4EVN9"/>
<proteinExistence type="predicted"/>
<accession>A0A8J4EVN9</accession>